<dbReference type="GO" id="GO:0016491">
    <property type="term" value="F:oxidoreductase activity"/>
    <property type="evidence" value="ECO:0007669"/>
    <property type="project" value="UniProtKB-KW"/>
</dbReference>
<accession>A0A381NUB3</accession>
<reference evidence="2" key="1">
    <citation type="submission" date="2018-05" db="EMBL/GenBank/DDBJ databases">
        <authorList>
            <person name="Lanie J.A."/>
            <person name="Ng W.-L."/>
            <person name="Kazmierczak K.M."/>
            <person name="Andrzejewski T.M."/>
            <person name="Davidsen T.M."/>
            <person name="Wayne K.J."/>
            <person name="Tettelin H."/>
            <person name="Glass J.I."/>
            <person name="Rusch D."/>
            <person name="Podicherti R."/>
            <person name="Tsui H.-C.T."/>
            <person name="Winkler M.E."/>
        </authorList>
    </citation>
    <scope>NUCLEOTIDE SEQUENCE</scope>
</reference>
<dbReference type="InterPro" id="IPR036291">
    <property type="entry name" value="NAD(P)-bd_dom_sf"/>
</dbReference>
<dbReference type="SUPFAM" id="SSF51735">
    <property type="entry name" value="NAD(P)-binding Rossmann-fold domains"/>
    <property type="match status" value="1"/>
</dbReference>
<dbReference type="PRINTS" id="PR00080">
    <property type="entry name" value="SDRFAMILY"/>
</dbReference>
<dbReference type="Pfam" id="PF00106">
    <property type="entry name" value="adh_short"/>
    <property type="match status" value="1"/>
</dbReference>
<dbReference type="EMBL" id="UINC01000599">
    <property type="protein sequence ID" value="SUZ58140.1"/>
    <property type="molecule type" value="Genomic_DNA"/>
</dbReference>
<dbReference type="InterPro" id="IPR002347">
    <property type="entry name" value="SDR_fam"/>
</dbReference>
<dbReference type="PRINTS" id="PR00081">
    <property type="entry name" value="GDHRDH"/>
</dbReference>
<evidence type="ECO:0000313" key="2">
    <source>
        <dbReference type="EMBL" id="SUZ58140.1"/>
    </source>
</evidence>
<dbReference type="Gene3D" id="3.40.50.720">
    <property type="entry name" value="NAD(P)-binding Rossmann-like Domain"/>
    <property type="match status" value="1"/>
</dbReference>
<evidence type="ECO:0008006" key="3">
    <source>
        <dbReference type="Google" id="ProtNLM"/>
    </source>
</evidence>
<dbReference type="AlphaFoldDB" id="A0A381NUB3"/>
<sequence length="315" mass="34378">MNQDCHVVPERSLTRSPGLMLTLALALLPSAFLAGTPEVGAQEPAQPTSGQQVVLVTGSTSGLGREVALRLGAMGWHVIVHGRNQERGIEVVDEINSQGPGNARFYRADLASFDQTREFGESLLRDYERMDVLVNNAGFGSAPNERLVSEDGHEFRFQVNYLSTYLLTHMLMPRLRSSTPSRIVNVSSLAQSPIDFDDVMIENNFSGGRAYGQSKLAQIMFTFDLDEELDGTDIMVNSLHPATYMPTGMVLRAGAQPRATIDEGADAVMQLVVSDEIEGGQFFRGLVPARANAQAYDMQARANLKALSQELTGVR</sequence>
<evidence type="ECO:0000256" key="1">
    <source>
        <dbReference type="ARBA" id="ARBA00023002"/>
    </source>
</evidence>
<organism evidence="2">
    <name type="scientific">marine metagenome</name>
    <dbReference type="NCBI Taxonomy" id="408172"/>
    <lineage>
        <taxon>unclassified sequences</taxon>
        <taxon>metagenomes</taxon>
        <taxon>ecological metagenomes</taxon>
    </lineage>
</organism>
<name>A0A381NUB3_9ZZZZ</name>
<dbReference type="PANTHER" id="PTHR43157:SF31">
    <property type="entry name" value="PHOSPHATIDYLINOSITOL-GLYCAN BIOSYNTHESIS CLASS F PROTEIN"/>
    <property type="match status" value="1"/>
</dbReference>
<gene>
    <name evidence="2" type="ORF">METZ01_LOCUS10994</name>
</gene>
<keyword evidence="1" id="KW-0560">Oxidoreductase</keyword>
<proteinExistence type="predicted"/>
<dbReference type="PANTHER" id="PTHR43157">
    <property type="entry name" value="PHOSPHATIDYLINOSITOL-GLYCAN BIOSYNTHESIS CLASS F PROTEIN-RELATED"/>
    <property type="match status" value="1"/>
</dbReference>
<protein>
    <recommendedName>
        <fullName evidence="3">3-oxoacyl-ACP reductase</fullName>
    </recommendedName>
</protein>